<evidence type="ECO:0000313" key="1">
    <source>
        <dbReference type="EMBL" id="CAH1710058.1"/>
    </source>
</evidence>
<dbReference type="Proteomes" id="UP001154329">
    <property type="component" value="Chromosome 1"/>
</dbReference>
<evidence type="ECO:0000313" key="2">
    <source>
        <dbReference type="Proteomes" id="UP001154329"/>
    </source>
</evidence>
<protein>
    <submittedName>
        <fullName evidence="1">Uncharacterized protein</fullName>
    </submittedName>
</protein>
<keyword evidence="2" id="KW-1185">Reference proteome</keyword>
<reference evidence="1" key="2">
    <citation type="submission" date="2022-10" db="EMBL/GenBank/DDBJ databases">
        <authorList>
            <consortium name="ENA_rothamsted_submissions"/>
            <consortium name="culmorum"/>
            <person name="King R."/>
        </authorList>
    </citation>
    <scope>NUCLEOTIDE SEQUENCE</scope>
</reference>
<name>A0A9P0INL3_APHGO</name>
<dbReference type="AlphaFoldDB" id="A0A9P0INL3"/>
<dbReference type="EMBL" id="OU899034">
    <property type="protein sequence ID" value="CAH1710058.1"/>
    <property type="molecule type" value="Genomic_DNA"/>
</dbReference>
<accession>A0A9P0INL3</accession>
<sequence length="68" mass="8037">MYYHGIVYSRSQEENRSDEWAGERHKVDANDFVMSGRRRTHAKPQGIIFPLRDARSSFPDRSFTFTLD</sequence>
<gene>
    <name evidence="1" type="ORF">APHIGO_LOCUS1045</name>
</gene>
<organism evidence="1 2">
    <name type="scientific">Aphis gossypii</name>
    <name type="common">Cotton aphid</name>
    <dbReference type="NCBI Taxonomy" id="80765"/>
    <lineage>
        <taxon>Eukaryota</taxon>
        <taxon>Metazoa</taxon>
        <taxon>Ecdysozoa</taxon>
        <taxon>Arthropoda</taxon>
        <taxon>Hexapoda</taxon>
        <taxon>Insecta</taxon>
        <taxon>Pterygota</taxon>
        <taxon>Neoptera</taxon>
        <taxon>Paraneoptera</taxon>
        <taxon>Hemiptera</taxon>
        <taxon>Sternorrhyncha</taxon>
        <taxon>Aphidomorpha</taxon>
        <taxon>Aphidoidea</taxon>
        <taxon>Aphididae</taxon>
        <taxon>Aphidini</taxon>
        <taxon>Aphis</taxon>
        <taxon>Aphis</taxon>
    </lineage>
</organism>
<proteinExistence type="predicted"/>
<reference evidence="1" key="1">
    <citation type="submission" date="2022-02" db="EMBL/GenBank/DDBJ databases">
        <authorList>
            <person name="King R."/>
        </authorList>
    </citation>
    <scope>NUCLEOTIDE SEQUENCE</scope>
</reference>